<sequence length="108" mass="11964">MLRSAGRDTCRRTPLSYLSLGRWAGWLSASLTRVATSNVGCRRWSCGRDGMSTVLFGKKKQRATICVSFGDGKQLKTMRPGARACVCERENITTVVVPTTRQRCMCSL</sequence>
<dbReference type="EMBL" id="GGMR01018222">
    <property type="protein sequence ID" value="MBY30841.1"/>
    <property type="molecule type" value="Transcribed_RNA"/>
</dbReference>
<name>A0A2S2PN00_SCHGA</name>
<evidence type="ECO:0000313" key="1">
    <source>
        <dbReference type="EMBL" id="MBY30841.1"/>
    </source>
</evidence>
<proteinExistence type="predicted"/>
<accession>A0A2S2PN00</accession>
<protein>
    <submittedName>
        <fullName evidence="1">Uncharacterized protein</fullName>
    </submittedName>
</protein>
<gene>
    <name evidence="1" type="ORF">g.153268</name>
</gene>
<reference evidence="1" key="1">
    <citation type="submission" date="2018-04" db="EMBL/GenBank/DDBJ databases">
        <title>Transcriptome of Schizaphis graminum biotype I.</title>
        <authorList>
            <person name="Scully E.D."/>
            <person name="Geib S.M."/>
            <person name="Palmer N.A."/>
            <person name="Koch K."/>
            <person name="Bradshaw J."/>
            <person name="Heng-Moss T."/>
            <person name="Sarath G."/>
        </authorList>
    </citation>
    <scope>NUCLEOTIDE SEQUENCE</scope>
</reference>
<organism evidence="1">
    <name type="scientific">Schizaphis graminum</name>
    <name type="common">Green bug aphid</name>
    <dbReference type="NCBI Taxonomy" id="13262"/>
    <lineage>
        <taxon>Eukaryota</taxon>
        <taxon>Metazoa</taxon>
        <taxon>Ecdysozoa</taxon>
        <taxon>Arthropoda</taxon>
        <taxon>Hexapoda</taxon>
        <taxon>Insecta</taxon>
        <taxon>Pterygota</taxon>
        <taxon>Neoptera</taxon>
        <taxon>Paraneoptera</taxon>
        <taxon>Hemiptera</taxon>
        <taxon>Sternorrhyncha</taxon>
        <taxon>Aphidomorpha</taxon>
        <taxon>Aphidoidea</taxon>
        <taxon>Aphididae</taxon>
        <taxon>Aphidini</taxon>
        <taxon>Schizaphis</taxon>
    </lineage>
</organism>
<dbReference type="AlphaFoldDB" id="A0A2S2PN00"/>